<proteinExistence type="predicted"/>
<evidence type="ECO:0000313" key="2">
    <source>
        <dbReference type="Proteomes" id="UP000027222"/>
    </source>
</evidence>
<organism evidence="1 2">
    <name type="scientific">Galerina marginata (strain CBS 339.88)</name>
    <dbReference type="NCBI Taxonomy" id="685588"/>
    <lineage>
        <taxon>Eukaryota</taxon>
        <taxon>Fungi</taxon>
        <taxon>Dikarya</taxon>
        <taxon>Basidiomycota</taxon>
        <taxon>Agaricomycotina</taxon>
        <taxon>Agaricomycetes</taxon>
        <taxon>Agaricomycetidae</taxon>
        <taxon>Agaricales</taxon>
        <taxon>Agaricineae</taxon>
        <taxon>Strophariaceae</taxon>
        <taxon>Galerina</taxon>
    </lineage>
</organism>
<dbReference type="HOGENOM" id="CLU_174958_0_0_1"/>
<keyword evidence="2" id="KW-1185">Reference proteome</keyword>
<dbReference type="EMBL" id="KL142415">
    <property type="protein sequence ID" value="KDR67394.1"/>
    <property type="molecule type" value="Genomic_DNA"/>
</dbReference>
<reference evidence="2" key="1">
    <citation type="journal article" date="2014" name="Proc. Natl. Acad. Sci. U.S.A.">
        <title>Extensive sampling of basidiomycete genomes demonstrates inadequacy of the white-rot/brown-rot paradigm for wood decay fungi.</title>
        <authorList>
            <person name="Riley R."/>
            <person name="Salamov A.A."/>
            <person name="Brown D.W."/>
            <person name="Nagy L.G."/>
            <person name="Floudas D."/>
            <person name="Held B.W."/>
            <person name="Levasseur A."/>
            <person name="Lombard V."/>
            <person name="Morin E."/>
            <person name="Otillar R."/>
            <person name="Lindquist E.A."/>
            <person name="Sun H."/>
            <person name="LaButti K.M."/>
            <person name="Schmutz J."/>
            <person name="Jabbour D."/>
            <person name="Luo H."/>
            <person name="Baker S.E."/>
            <person name="Pisabarro A.G."/>
            <person name="Walton J.D."/>
            <person name="Blanchette R.A."/>
            <person name="Henrissat B."/>
            <person name="Martin F."/>
            <person name="Cullen D."/>
            <person name="Hibbett D.S."/>
            <person name="Grigoriev I.V."/>
        </authorList>
    </citation>
    <scope>NUCLEOTIDE SEQUENCE [LARGE SCALE GENOMIC DNA]</scope>
    <source>
        <strain evidence="2">CBS 339.88</strain>
    </source>
</reference>
<evidence type="ECO:0000313" key="1">
    <source>
        <dbReference type="EMBL" id="KDR67394.1"/>
    </source>
</evidence>
<dbReference type="AlphaFoldDB" id="A0A067SI50"/>
<name>A0A067SI50_GALM3</name>
<sequence>MSLEAQGDHALGTLPQFIVDNSIQARNTQSWHPKLTPYRVAIISTTLCLGTAKAVLTQQGRSFAPITLEWIMSVVLMLVFQISSDYDSGGRAPSFLSWFFTFDCISKS</sequence>
<gene>
    <name evidence="1" type="ORF">GALMADRAFT_232064</name>
</gene>
<protein>
    <submittedName>
        <fullName evidence="1">Uncharacterized protein</fullName>
    </submittedName>
</protein>
<dbReference type="OrthoDB" id="3268450at2759"/>
<dbReference type="Proteomes" id="UP000027222">
    <property type="component" value="Unassembled WGS sequence"/>
</dbReference>
<accession>A0A067SI50</accession>